<organism evidence="1 2">
    <name type="scientific">Dreissena polymorpha</name>
    <name type="common">Zebra mussel</name>
    <name type="synonym">Mytilus polymorpha</name>
    <dbReference type="NCBI Taxonomy" id="45954"/>
    <lineage>
        <taxon>Eukaryota</taxon>
        <taxon>Metazoa</taxon>
        <taxon>Spiralia</taxon>
        <taxon>Lophotrochozoa</taxon>
        <taxon>Mollusca</taxon>
        <taxon>Bivalvia</taxon>
        <taxon>Autobranchia</taxon>
        <taxon>Heteroconchia</taxon>
        <taxon>Euheterodonta</taxon>
        <taxon>Imparidentia</taxon>
        <taxon>Neoheterodontei</taxon>
        <taxon>Myida</taxon>
        <taxon>Dreissenoidea</taxon>
        <taxon>Dreissenidae</taxon>
        <taxon>Dreissena</taxon>
    </lineage>
</organism>
<accession>A0A9D4S869</accession>
<dbReference type="EMBL" id="JAIWYP010000001">
    <property type="protein sequence ID" value="KAH3896234.1"/>
    <property type="molecule type" value="Genomic_DNA"/>
</dbReference>
<comment type="caution">
    <text evidence="1">The sequence shown here is derived from an EMBL/GenBank/DDBJ whole genome shotgun (WGS) entry which is preliminary data.</text>
</comment>
<evidence type="ECO:0000313" key="1">
    <source>
        <dbReference type="EMBL" id="KAH3896234.1"/>
    </source>
</evidence>
<evidence type="ECO:0000313" key="2">
    <source>
        <dbReference type="Proteomes" id="UP000828390"/>
    </source>
</evidence>
<name>A0A9D4S869_DREPO</name>
<sequence length="52" mass="5937">MTSRPFITSGLFATTAKSLARDIITQWIWKTTLRCLLTFLWLLYVNSGVSDV</sequence>
<dbReference type="AlphaFoldDB" id="A0A9D4S869"/>
<keyword evidence="2" id="KW-1185">Reference proteome</keyword>
<dbReference type="Proteomes" id="UP000828390">
    <property type="component" value="Unassembled WGS sequence"/>
</dbReference>
<gene>
    <name evidence="1" type="ORF">DPMN_020407</name>
</gene>
<reference evidence="1" key="2">
    <citation type="submission" date="2020-11" db="EMBL/GenBank/DDBJ databases">
        <authorList>
            <person name="McCartney M.A."/>
            <person name="Auch B."/>
            <person name="Kono T."/>
            <person name="Mallez S."/>
            <person name="Becker A."/>
            <person name="Gohl D.M."/>
            <person name="Silverstein K.A.T."/>
            <person name="Koren S."/>
            <person name="Bechman K.B."/>
            <person name="Herman A."/>
            <person name="Abrahante J.E."/>
            <person name="Garbe J."/>
        </authorList>
    </citation>
    <scope>NUCLEOTIDE SEQUENCE</scope>
    <source>
        <strain evidence="1">Duluth1</strain>
        <tissue evidence="1">Whole animal</tissue>
    </source>
</reference>
<reference evidence="1" key="1">
    <citation type="journal article" date="2019" name="bioRxiv">
        <title>The Genome of the Zebra Mussel, Dreissena polymorpha: A Resource for Invasive Species Research.</title>
        <authorList>
            <person name="McCartney M.A."/>
            <person name="Auch B."/>
            <person name="Kono T."/>
            <person name="Mallez S."/>
            <person name="Zhang Y."/>
            <person name="Obille A."/>
            <person name="Becker A."/>
            <person name="Abrahante J.E."/>
            <person name="Garbe J."/>
            <person name="Badalamenti J.P."/>
            <person name="Herman A."/>
            <person name="Mangelson H."/>
            <person name="Liachko I."/>
            <person name="Sullivan S."/>
            <person name="Sone E.D."/>
            <person name="Koren S."/>
            <person name="Silverstein K.A.T."/>
            <person name="Beckman K.B."/>
            <person name="Gohl D.M."/>
        </authorList>
    </citation>
    <scope>NUCLEOTIDE SEQUENCE</scope>
    <source>
        <strain evidence="1">Duluth1</strain>
        <tissue evidence="1">Whole animal</tissue>
    </source>
</reference>
<protein>
    <submittedName>
        <fullName evidence="1">Uncharacterized protein</fullName>
    </submittedName>
</protein>
<proteinExistence type="predicted"/>